<evidence type="ECO:0000313" key="7">
    <source>
        <dbReference type="EMBL" id="CAG9819953.1"/>
    </source>
</evidence>
<dbReference type="Pfam" id="PF05485">
    <property type="entry name" value="THAP"/>
    <property type="match status" value="1"/>
</dbReference>
<evidence type="ECO:0000256" key="3">
    <source>
        <dbReference type="ARBA" id="ARBA00022833"/>
    </source>
</evidence>
<gene>
    <name evidence="7" type="ORF">PHAECO_LOCUS7051</name>
</gene>
<sequence length="262" mass="29914">MCSQRLQKYLDIHQHTPLRFFRFPNPRTQEVRMNSWQLACNDELIRAVRATDSMKLYGSMRICSLHFEDHLMEKHKLKENAVPTLTLVVSLSGSIHEEHSYFSDENIEVGHFMEIDDSSEDGMNTRARSIGTQTEPDMVDTGTQTLVQKSGSQVQTEKQLSAITPRKIKLIKKINVRISQSTDIDLSKCTEMLKECCTFSSEYRNTNSEIAILTAEELAEELEIEPKLGPNLSATWIIQYVERQAGETARHVPIAPTEKNQV</sequence>
<dbReference type="Proteomes" id="UP001153737">
    <property type="component" value="Chromosome 3"/>
</dbReference>
<evidence type="ECO:0000256" key="5">
    <source>
        <dbReference type="PROSITE-ProRule" id="PRU00309"/>
    </source>
</evidence>
<proteinExistence type="predicted"/>
<dbReference type="AlphaFoldDB" id="A0A9N9SEF0"/>
<dbReference type="SUPFAM" id="SSF57716">
    <property type="entry name" value="Glucocorticoid receptor-like (DNA-binding domain)"/>
    <property type="match status" value="1"/>
</dbReference>
<dbReference type="SMART" id="SM00692">
    <property type="entry name" value="DM3"/>
    <property type="match status" value="1"/>
</dbReference>
<dbReference type="GO" id="GO:0003677">
    <property type="term" value="F:DNA binding"/>
    <property type="evidence" value="ECO:0007669"/>
    <property type="project" value="UniProtKB-UniRule"/>
</dbReference>
<keyword evidence="3" id="KW-0862">Zinc</keyword>
<keyword evidence="4 5" id="KW-0238">DNA-binding</keyword>
<reference evidence="7" key="1">
    <citation type="submission" date="2022-01" db="EMBL/GenBank/DDBJ databases">
        <authorList>
            <person name="King R."/>
        </authorList>
    </citation>
    <scope>NUCLEOTIDE SEQUENCE</scope>
</reference>
<dbReference type="GO" id="GO:0008270">
    <property type="term" value="F:zinc ion binding"/>
    <property type="evidence" value="ECO:0007669"/>
    <property type="project" value="UniProtKB-KW"/>
</dbReference>
<name>A0A9N9SEF0_PHACE</name>
<keyword evidence="2 5" id="KW-0863">Zinc-finger</keyword>
<dbReference type="OrthoDB" id="6778722at2759"/>
<reference evidence="7" key="2">
    <citation type="submission" date="2022-10" db="EMBL/GenBank/DDBJ databases">
        <authorList>
            <consortium name="ENA_rothamsted_submissions"/>
            <consortium name="culmorum"/>
            <person name="King R."/>
        </authorList>
    </citation>
    <scope>NUCLEOTIDE SEQUENCE</scope>
</reference>
<evidence type="ECO:0000256" key="4">
    <source>
        <dbReference type="ARBA" id="ARBA00023125"/>
    </source>
</evidence>
<evidence type="ECO:0000256" key="1">
    <source>
        <dbReference type="ARBA" id="ARBA00022723"/>
    </source>
</evidence>
<accession>A0A9N9SEF0</accession>
<evidence type="ECO:0000313" key="8">
    <source>
        <dbReference type="Proteomes" id="UP001153737"/>
    </source>
</evidence>
<evidence type="ECO:0000259" key="6">
    <source>
        <dbReference type="PROSITE" id="PS50950"/>
    </source>
</evidence>
<protein>
    <recommendedName>
        <fullName evidence="6">THAP-type domain-containing protein</fullName>
    </recommendedName>
</protein>
<feature type="domain" description="THAP-type" evidence="6">
    <location>
        <begin position="1"/>
        <end position="86"/>
    </location>
</feature>
<keyword evidence="8" id="KW-1185">Reference proteome</keyword>
<dbReference type="PROSITE" id="PS50950">
    <property type="entry name" value="ZF_THAP"/>
    <property type="match status" value="1"/>
</dbReference>
<dbReference type="EMBL" id="OU896709">
    <property type="protein sequence ID" value="CAG9819953.1"/>
    <property type="molecule type" value="Genomic_DNA"/>
</dbReference>
<keyword evidence="1" id="KW-0479">Metal-binding</keyword>
<dbReference type="InterPro" id="IPR006612">
    <property type="entry name" value="THAP_Znf"/>
</dbReference>
<evidence type="ECO:0000256" key="2">
    <source>
        <dbReference type="ARBA" id="ARBA00022771"/>
    </source>
</evidence>
<organism evidence="7 8">
    <name type="scientific">Phaedon cochleariae</name>
    <name type="common">Mustard beetle</name>
    <dbReference type="NCBI Taxonomy" id="80249"/>
    <lineage>
        <taxon>Eukaryota</taxon>
        <taxon>Metazoa</taxon>
        <taxon>Ecdysozoa</taxon>
        <taxon>Arthropoda</taxon>
        <taxon>Hexapoda</taxon>
        <taxon>Insecta</taxon>
        <taxon>Pterygota</taxon>
        <taxon>Neoptera</taxon>
        <taxon>Endopterygota</taxon>
        <taxon>Coleoptera</taxon>
        <taxon>Polyphaga</taxon>
        <taxon>Cucujiformia</taxon>
        <taxon>Chrysomeloidea</taxon>
        <taxon>Chrysomelidae</taxon>
        <taxon>Chrysomelinae</taxon>
        <taxon>Chrysomelini</taxon>
        <taxon>Phaedon</taxon>
    </lineage>
</organism>